<dbReference type="OrthoDB" id="3248986at2759"/>
<name>A0A5M3MYD4_CONPW</name>
<organism evidence="2 3">
    <name type="scientific">Coniophora puteana (strain RWD-64-598)</name>
    <name type="common">Brown rot fungus</name>
    <dbReference type="NCBI Taxonomy" id="741705"/>
    <lineage>
        <taxon>Eukaryota</taxon>
        <taxon>Fungi</taxon>
        <taxon>Dikarya</taxon>
        <taxon>Basidiomycota</taxon>
        <taxon>Agaricomycotina</taxon>
        <taxon>Agaricomycetes</taxon>
        <taxon>Agaricomycetidae</taxon>
        <taxon>Boletales</taxon>
        <taxon>Coniophorineae</taxon>
        <taxon>Coniophoraceae</taxon>
        <taxon>Coniophora</taxon>
    </lineage>
</organism>
<dbReference type="RefSeq" id="XP_007765942.1">
    <property type="nucleotide sequence ID" value="XM_007767752.1"/>
</dbReference>
<keyword evidence="1" id="KW-0812">Transmembrane</keyword>
<dbReference type="GeneID" id="19202826"/>
<protein>
    <submittedName>
        <fullName evidence="2">Uncharacterized protein</fullName>
    </submittedName>
</protein>
<keyword evidence="1" id="KW-0472">Membrane</keyword>
<sequence length="375" mass="41920">MPSKRKQDTLVEYRCQSHRCHGGCNRYSLQTEQVTHLHKLQDEAMGLSSAETTADPQVLTAKPQGQPPVQGIEATGGNWELQDEEDYAQNEKTWTLEDPEDGTHSCDPDNVGGYSSNENVGILMQTSEIPAVTEEGLDNNSNDGHKLPADNVPDNLPAHEQLYQALKDFDFSNIKDLKLPNHNQRPEVFNNHTYIWNLYLKAFISVALHGNTLQSVHFQLNCKKCLFEVMCCDIPSLELPGLDGSACTMPTVLKSLGRLNLNFIVYLFVCLVCWATHYSNKLSALDLPKCLSKDCPGLLHSVKKLANGSVKCTPSLVVPYVPLECVLQYVLLHPGKWDQLQQWRRPGNKPGCNPPLKATGYNTFDDSITPMMERI</sequence>
<dbReference type="AlphaFoldDB" id="A0A5M3MYD4"/>
<evidence type="ECO:0000256" key="1">
    <source>
        <dbReference type="SAM" id="Phobius"/>
    </source>
</evidence>
<dbReference type="KEGG" id="cput:CONPUDRAFT_151201"/>
<reference evidence="3" key="1">
    <citation type="journal article" date="2012" name="Science">
        <title>The Paleozoic origin of enzymatic lignin decomposition reconstructed from 31 fungal genomes.</title>
        <authorList>
            <person name="Floudas D."/>
            <person name="Binder M."/>
            <person name="Riley R."/>
            <person name="Barry K."/>
            <person name="Blanchette R.A."/>
            <person name="Henrissat B."/>
            <person name="Martinez A.T."/>
            <person name="Otillar R."/>
            <person name="Spatafora J.W."/>
            <person name="Yadav J.S."/>
            <person name="Aerts A."/>
            <person name="Benoit I."/>
            <person name="Boyd A."/>
            <person name="Carlson A."/>
            <person name="Copeland A."/>
            <person name="Coutinho P.M."/>
            <person name="de Vries R.P."/>
            <person name="Ferreira P."/>
            <person name="Findley K."/>
            <person name="Foster B."/>
            <person name="Gaskell J."/>
            <person name="Glotzer D."/>
            <person name="Gorecki P."/>
            <person name="Heitman J."/>
            <person name="Hesse C."/>
            <person name="Hori C."/>
            <person name="Igarashi K."/>
            <person name="Jurgens J.A."/>
            <person name="Kallen N."/>
            <person name="Kersten P."/>
            <person name="Kohler A."/>
            <person name="Kuees U."/>
            <person name="Kumar T.K.A."/>
            <person name="Kuo A."/>
            <person name="LaButti K."/>
            <person name="Larrondo L.F."/>
            <person name="Lindquist E."/>
            <person name="Ling A."/>
            <person name="Lombard V."/>
            <person name="Lucas S."/>
            <person name="Lundell T."/>
            <person name="Martin R."/>
            <person name="McLaughlin D.J."/>
            <person name="Morgenstern I."/>
            <person name="Morin E."/>
            <person name="Murat C."/>
            <person name="Nagy L.G."/>
            <person name="Nolan M."/>
            <person name="Ohm R.A."/>
            <person name="Patyshakuliyeva A."/>
            <person name="Rokas A."/>
            <person name="Ruiz-Duenas F.J."/>
            <person name="Sabat G."/>
            <person name="Salamov A."/>
            <person name="Samejima M."/>
            <person name="Schmutz J."/>
            <person name="Slot J.C."/>
            <person name="St John F."/>
            <person name="Stenlid J."/>
            <person name="Sun H."/>
            <person name="Sun S."/>
            <person name="Syed K."/>
            <person name="Tsang A."/>
            <person name="Wiebenga A."/>
            <person name="Young D."/>
            <person name="Pisabarro A."/>
            <person name="Eastwood D.C."/>
            <person name="Martin F."/>
            <person name="Cullen D."/>
            <person name="Grigoriev I.V."/>
            <person name="Hibbett D.S."/>
        </authorList>
    </citation>
    <scope>NUCLEOTIDE SEQUENCE [LARGE SCALE GENOMIC DNA]</scope>
    <source>
        <strain evidence="3">RWD-64-598 SS2</strain>
    </source>
</reference>
<proteinExistence type="predicted"/>
<dbReference type="EMBL" id="JH711575">
    <property type="protein sequence ID" value="EIW84158.1"/>
    <property type="molecule type" value="Genomic_DNA"/>
</dbReference>
<keyword evidence="1" id="KW-1133">Transmembrane helix</keyword>
<feature type="transmembrane region" description="Helical" evidence="1">
    <location>
        <begin position="259"/>
        <end position="278"/>
    </location>
</feature>
<dbReference type="Proteomes" id="UP000053558">
    <property type="component" value="Unassembled WGS sequence"/>
</dbReference>
<keyword evidence="3" id="KW-1185">Reference proteome</keyword>
<evidence type="ECO:0000313" key="2">
    <source>
        <dbReference type="EMBL" id="EIW84158.1"/>
    </source>
</evidence>
<comment type="caution">
    <text evidence="2">The sequence shown here is derived from an EMBL/GenBank/DDBJ whole genome shotgun (WGS) entry which is preliminary data.</text>
</comment>
<gene>
    <name evidence="2" type="ORF">CONPUDRAFT_151201</name>
</gene>
<accession>A0A5M3MYD4</accession>
<evidence type="ECO:0000313" key="3">
    <source>
        <dbReference type="Proteomes" id="UP000053558"/>
    </source>
</evidence>